<evidence type="ECO:0000256" key="4">
    <source>
        <dbReference type="ARBA" id="ARBA00022763"/>
    </source>
</evidence>
<dbReference type="EC" id="3.4.21.88" evidence="12"/>
<dbReference type="InterPro" id="IPR036388">
    <property type="entry name" value="WH-like_DNA-bd_sf"/>
</dbReference>
<dbReference type="InterPro" id="IPR050077">
    <property type="entry name" value="LexA_repressor"/>
</dbReference>
<dbReference type="InterPro" id="IPR015927">
    <property type="entry name" value="Peptidase_S24_S26A/B/C"/>
</dbReference>
<dbReference type="Gene3D" id="2.10.109.10">
    <property type="entry name" value="Umud Fragment, subunit A"/>
    <property type="match status" value="1"/>
</dbReference>
<dbReference type="GO" id="GO:0004252">
    <property type="term" value="F:serine-type endopeptidase activity"/>
    <property type="evidence" value="ECO:0007669"/>
    <property type="project" value="UniProtKB-UniRule"/>
</dbReference>
<dbReference type="Pfam" id="PF00717">
    <property type="entry name" value="Peptidase_S24"/>
    <property type="match status" value="1"/>
</dbReference>
<comment type="subunit">
    <text evidence="12">Homodimer.</text>
</comment>
<dbReference type="CDD" id="cd06529">
    <property type="entry name" value="S24_LexA-like"/>
    <property type="match status" value="1"/>
</dbReference>
<keyword evidence="4 12" id="KW-0227">DNA damage</keyword>
<evidence type="ECO:0000256" key="13">
    <source>
        <dbReference type="RuleBase" id="RU003991"/>
    </source>
</evidence>
<dbReference type="HAMAP" id="MF_00015">
    <property type="entry name" value="LexA"/>
    <property type="match status" value="1"/>
</dbReference>
<feature type="DNA-binding region" description="H-T-H motif" evidence="12">
    <location>
        <begin position="49"/>
        <end position="69"/>
    </location>
</feature>
<feature type="active site" description="For autocatalytic cleavage activity" evidence="12">
    <location>
        <position position="149"/>
    </location>
</feature>
<reference evidence="17" key="1">
    <citation type="submission" date="2017-09" db="EMBL/GenBank/DDBJ databases">
        <title>Depth-based differentiation of microbial function through sediment-hosted aquifers and enrichment of novel symbionts in the deep terrestrial subsurface.</title>
        <authorList>
            <person name="Probst A.J."/>
            <person name="Ladd B."/>
            <person name="Jarett J.K."/>
            <person name="Geller-Mcgrath D.E."/>
            <person name="Sieber C.M.K."/>
            <person name="Emerson J.B."/>
            <person name="Anantharaman K."/>
            <person name="Thomas B.C."/>
            <person name="Malmstrom R."/>
            <person name="Stieglmeier M."/>
            <person name="Klingl A."/>
            <person name="Woyke T."/>
            <person name="Ryan C.M."/>
            <person name="Banfield J.F."/>
        </authorList>
    </citation>
    <scope>NUCLEOTIDE SEQUENCE [LARGE SCALE GENOMIC DNA]</scope>
</reference>
<dbReference type="PANTHER" id="PTHR33516:SF2">
    <property type="entry name" value="LEXA REPRESSOR-RELATED"/>
    <property type="match status" value="1"/>
</dbReference>
<feature type="domain" description="LexA repressor DNA-binding" evidence="15">
    <location>
        <begin position="25"/>
        <end position="86"/>
    </location>
</feature>
<feature type="active site" description="For autocatalytic cleavage activity" evidence="12">
    <location>
        <position position="187"/>
    </location>
</feature>
<evidence type="ECO:0000256" key="6">
    <source>
        <dbReference type="ARBA" id="ARBA00022813"/>
    </source>
</evidence>
<dbReference type="InterPro" id="IPR006199">
    <property type="entry name" value="LexA_DNA-bd_dom"/>
</dbReference>
<protein>
    <recommendedName>
        <fullName evidence="12">LexA repressor</fullName>
        <ecNumber evidence="12">3.4.21.88</ecNumber>
    </recommendedName>
</protein>
<keyword evidence="8 12" id="KW-0238">DNA-binding</keyword>
<dbReference type="NCBIfam" id="TIGR00498">
    <property type="entry name" value="lexA"/>
    <property type="match status" value="1"/>
</dbReference>
<keyword evidence="3 12" id="KW-0235">DNA replication</keyword>
<evidence type="ECO:0000256" key="7">
    <source>
        <dbReference type="ARBA" id="ARBA00023015"/>
    </source>
</evidence>
<keyword evidence="7 12" id="KW-0805">Transcription regulation</keyword>
<evidence type="ECO:0000256" key="2">
    <source>
        <dbReference type="ARBA" id="ARBA00022491"/>
    </source>
</evidence>
<evidence type="ECO:0000256" key="5">
    <source>
        <dbReference type="ARBA" id="ARBA00022801"/>
    </source>
</evidence>
<keyword evidence="2 12" id="KW-0678">Repressor</keyword>
<dbReference type="GO" id="GO:0006508">
    <property type="term" value="P:proteolysis"/>
    <property type="evidence" value="ECO:0007669"/>
    <property type="project" value="InterPro"/>
</dbReference>
<dbReference type="InterPro" id="IPR006197">
    <property type="entry name" value="Peptidase_S24_LexA"/>
</dbReference>
<dbReference type="GO" id="GO:0006281">
    <property type="term" value="P:DNA repair"/>
    <property type="evidence" value="ECO:0007669"/>
    <property type="project" value="UniProtKB-UniRule"/>
</dbReference>
<dbReference type="SUPFAM" id="SSF46785">
    <property type="entry name" value="Winged helix' DNA-binding domain"/>
    <property type="match status" value="1"/>
</dbReference>
<accession>A0A2H0WQT3</accession>
<keyword evidence="6 12" id="KW-0068">Autocatalytic cleavage</keyword>
<evidence type="ECO:0000256" key="8">
    <source>
        <dbReference type="ARBA" id="ARBA00023125"/>
    </source>
</evidence>
<gene>
    <name evidence="12" type="primary">lexA</name>
    <name evidence="16" type="ORF">COT63_02440</name>
</gene>
<evidence type="ECO:0000259" key="15">
    <source>
        <dbReference type="Pfam" id="PF01726"/>
    </source>
</evidence>
<dbReference type="InterPro" id="IPR036390">
    <property type="entry name" value="WH_DNA-bd_sf"/>
</dbReference>
<evidence type="ECO:0000256" key="10">
    <source>
        <dbReference type="ARBA" id="ARBA00023204"/>
    </source>
</evidence>
<sequence length="230" mass="25807">MFLSRVFLLTFWVFFGKLFSMPVTLYKRQRQILDFINQYIQKFGVSPTLQQIAEAIDVSSLATVHEHLANLEGKGVLRRYRGKVRGIEILDKDLIAAGGVNQVELPILGFVAAGKPIEPYADPEASLFVPSSLASGRKRSFVLQVKGESMVDEGILDSDFVVVEEQNEAKDGDIVVAVLEEGLATIKRFYQEKTRVRLEPANSKMKPIFVRNVEIKGRVTGVIRKFGENF</sequence>
<comment type="function">
    <text evidence="12">Represses a number of genes involved in the response to DNA damage (SOS response), including recA and lexA. In the presence of single-stranded DNA, RecA interacts with LexA causing an autocatalytic cleavage which disrupts the DNA-binding part of LexA, leading to derepression of the SOS regulon and eventually DNA repair.</text>
</comment>
<organism evidence="16 17">
    <name type="scientific">Candidatus Shapirobacteria bacterium CG09_land_8_20_14_0_10_38_17</name>
    <dbReference type="NCBI Taxonomy" id="1974884"/>
    <lineage>
        <taxon>Bacteria</taxon>
        <taxon>Candidatus Shapironibacteriota</taxon>
    </lineage>
</organism>
<dbReference type="AlphaFoldDB" id="A0A2H0WQT3"/>
<comment type="similarity">
    <text evidence="1 12 13">Belongs to the peptidase S24 family.</text>
</comment>
<keyword evidence="10 12" id="KW-0234">DNA repair</keyword>
<dbReference type="Gene3D" id="1.10.10.10">
    <property type="entry name" value="Winged helix-like DNA-binding domain superfamily/Winged helix DNA-binding domain"/>
    <property type="match status" value="1"/>
</dbReference>
<feature type="site" description="Cleavage; by autolysis" evidence="12">
    <location>
        <begin position="113"/>
        <end position="114"/>
    </location>
</feature>
<dbReference type="Pfam" id="PF01726">
    <property type="entry name" value="LexA_DNA_bind"/>
    <property type="match status" value="1"/>
</dbReference>
<comment type="caution">
    <text evidence="16">The sequence shown here is derived from an EMBL/GenBank/DDBJ whole genome shotgun (WGS) entry which is preliminary data.</text>
</comment>
<dbReference type="SUPFAM" id="SSF51306">
    <property type="entry name" value="LexA/Signal peptidase"/>
    <property type="match status" value="1"/>
</dbReference>
<keyword evidence="9 12" id="KW-0804">Transcription</keyword>
<evidence type="ECO:0000256" key="11">
    <source>
        <dbReference type="ARBA" id="ARBA00023236"/>
    </source>
</evidence>
<evidence type="ECO:0000256" key="12">
    <source>
        <dbReference type="HAMAP-Rule" id="MF_00015"/>
    </source>
</evidence>
<dbReference type="GO" id="GO:0045892">
    <property type="term" value="P:negative regulation of DNA-templated transcription"/>
    <property type="evidence" value="ECO:0007669"/>
    <property type="project" value="UniProtKB-UniRule"/>
</dbReference>
<dbReference type="Proteomes" id="UP000231282">
    <property type="component" value="Unassembled WGS sequence"/>
</dbReference>
<evidence type="ECO:0000259" key="14">
    <source>
        <dbReference type="Pfam" id="PF00717"/>
    </source>
</evidence>
<name>A0A2H0WQT3_9BACT</name>
<dbReference type="PANTHER" id="PTHR33516">
    <property type="entry name" value="LEXA REPRESSOR"/>
    <property type="match status" value="1"/>
</dbReference>
<comment type="catalytic activity">
    <reaction evidence="12">
        <text>Hydrolysis of Ala-|-Gly bond in repressor LexA.</text>
        <dbReference type="EC" id="3.4.21.88"/>
    </reaction>
</comment>
<dbReference type="GO" id="GO:0003677">
    <property type="term" value="F:DNA binding"/>
    <property type="evidence" value="ECO:0007669"/>
    <property type="project" value="UniProtKB-UniRule"/>
</dbReference>
<dbReference type="GO" id="GO:0006260">
    <property type="term" value="P:DNA replication"/>
    <property type="evidence" value="ECO:0007669"/>
    <property type="project" value="UniProtKB-UniRule"/>
</dbReference>
<keyword evidence="5 12" id="KW-0378">Hydrolase</keyword>
<evidence type="ECO:0000256" key="9">
    <source>
        <dbReference type="ARBA" id="ARBA00023163"/>
    </source>
</evidence>
<dbReference type="FunFam" id="2.10.109.10:FF:000001">
    <property type="entry name" value="LexA repressor"/>
    <property type="match status" value="1"/>
</dbReference>
<evidence type="ECO:0000256" key="3">
    <source>
        <dbReference type="ARBA" id="ARBA00022705"/>
    </source>
</evidence>
<evidence type="ECO:0000256" key="1">
    <source>
        <dbReference type="ARBA" id="ARBA00007484"/>
    </source>
</evidence>
<dbReference type="GO" id="GO:0009432">
    <property type="term" value="P:SOS response"/>
    <property type="evidence" value="ECO:0007669"/>
    <property type="project" value="UniProtKB-UniRule"/>
</dbReference>
<feature type="domain" description="Peptidase S24/S26A/S26B/S26C" evidence="14">
    <location>
        <begin position="106"/>
        <end position="219"/>
    </location>
</feature>
<evidence type="ECO:0000313" key="16">
    <source>
        <dbReference type="EMBL" id="PIS14975.1"/>
    </source>
</evidence>
<keyword evidence="11 12" id="KW-0742">SOS response</keyword>
<proteinExistence type="inferred from homology"/>
<dbReference type="InterPro" id="IPR006200">
    <property type="entry name" value="LexA"/>
</dbReference>
<dbReference type="EMBL" id="PEZH01000049">
    <property type="protein sequence ID" value="PIS14975.1"/>
    <property type="molecule type" value="Genomic_DNA"/>
</dbReference>
<dbReference type="PRINTS" id="PR00726">
    <property type="entry name" value="LEXASERPTASE"/>
</dbReference>
<dbReference type="InterPro" id="IPR036286">
    <property type="entry name" value="LexA/Signal_pep-like_sf"/>
</dbReference>
<evidence type="ECO:0000313" key="17">
    <source>
        <dbReference type="Proteomes" id="UP000231282"/>
    </source>
</evidence>
<dbReference type="InterPro" id="IPR039418">
    <property type="entry name" value="LexA-like"/>
</dbReference>